<sequence length="125" mass="13143">MCLGAAPLDRVSACEAHAASRPIPYFTPCACRLVHLARPGRLQHPAVAPPHCRTPSCVLRGRTALQWRAGPARRLAPLGSAGGGEWGRAKARGEAALTHRLHSSGPPPRRSPPASYLCPCCTGAL</sequence>
<evidence type="ECO:0000313" key="1">
    <source>
        <dbReference type="EMBL" id="KAJ1204220.1"/>
    </source>
</evidence>
<proteinExistence type="predicted"/>
<accession>A0AAV7VU71</accession>
<dbReference type="EMBL" id="JANPWB010000003">
    <property type="protein sequence ID" value="KAJ1204220.1"/>
    <property type="molecule type" value="Genomic_DNA"/>
</dbReference>
<dbReference type="AlphaFoldDB" id="A0AAV7VU71"/>
<name>A0AAV7VU71_PLEWA</name>
<protein>
    <submittedName>
        <fullName evidence="1">Uncharacterized protein</fullName>
    </submittedName>
</protein>
<comment type="caution">
    <text evidence="1">The sequence shown here is derived from an EMBL/GenBank/DDBJ whole genome shotgun (WGS) entry which is preliminary data.</text>
</comment>
<evidence type="ECO:0000313" key="2">
    <source>
        <dbReference type="Proteomes" id="UP001066276"/>
    </source>
</evidence>
<gene>
    <name evidence="1" type="ORF">NDU88_008001</name>
</gene>
<dbReference type="Proteomes" id="UP001066276">
    <property type="component" value="Chromosome 2_1"/>
</dbReference>
<reference evidence="1" key="1">
    <citation type="journal article" date="2022" name="bioRxiv">
        <title>Sequencing and chromosome-scale assembly of the giantPleurodeles waltlgenome.</title>
        <authorList>
            <person name="Brown T."/>
            <person name="Elewa A."/>
            <person name="Iarovenko S."/>
            <person name="Subramanian E."/>
            <person name="Araus A.J."/>
            <person name="Petzold A."/>
            <person name="Susuki M."/>
            <person name="Suzuki K.-i.T."/>
            <person name="Hayashi T."/>
            <person name="Toyoda A."/>
            <person name="Oliveira C."/>
            <person name="Osipova E."/>
            <person name="Leigh N.D."/>
            <person name="Simon A."/>
            <person name="Yun M.H."/>
        </authorList>
    </citation>
    <scope>NUCLEOTIDE SEQUENCE</scope>
    <source>
        <strain evidence="1">20211129_DDA</strain>
        <tissue evidence="1">Liver</tissue>
    </source>
</reference>
<organism evidence="1 2">
    <name type="scientific">Pleurodeles waltl</name>
    <name type="common">Iberian ribbed newt</name>
    <dbReference type="NCBI Taxonomy" id="8319"/>
    <lineage>
        <taxon>Eukaryota</taxon>
        <taxon>Metazoa</taxon>
        <taxon>Chordata</taxon>
        <taxon>Craniata</taxon>
        <taxon>Vertebrata</taxon>
        <taxon>Euteleostomi</taxon>
        <taxon>Amphibia</taxon>
        <taxon>Batrachia</taxon>
        <taxon>Caudata</taxon>
        <taxon>Salamandroidea</taxon>
        <taxon>Salamandridae</taxon>
        <taxon>Pleurodelinae</taxon>
        <taxon>Pleurodeles</taxon>
    </lineage>
</organism>
<keyword evidence="2" id="KW-1185">Reference proteome</keyword>